<dbReference type="GO" id="GO:0016874">
    <property type="term" value="F:ligase activity"/>
    <property type="evidence" value="ECO:0007669"/>
    <property type="project" value="UniProtKB-KW"/>
</dbReference>
<dbReference type="PROSITE" id="PS50862">
    <property type="entry name" value="AA_TRNA_LIGASE_II"/>
    <property type="match status" value="1"/>
</dbReference>
<dbReference type="Gene3D" id="3.30.930.10">
    <property type="entry name" value="Bira Bifunctional Protein, Domain 2"/>
    <property type="match status" value="1"/>
</dbReference>
<proteinExistence type="predicted"/>
<feature type="domain" description="Aminoacyl-transfer RNA synthetases class-II family profile" evidence="1">
    <location>
        <begin position="156"/>
        <end position="299"/>
    </location>
</feature>
<dbReference type="InterPro" id="IPR045864">
    <property type="entry name" value="aa-tRNA-synth_II/BPL/LPL"/>
</dbReference>
<protein>
    <submittedName>
        <fullName evidence="2">Amino acid--[acyl-carrier-protein] ligase</fullName>
    </submittedName>
</protein>
<keyword evidence="3" id="KW-1185">Reference proteome</keyword>
<evidence type="ECO:0000313" key="3">
    <source>
        <dbReference type="Proteomes" id="UP001501343"/>
    </source>
</evidence>
<dbReference type="RefSeq" id="WP_248146071.1">
    <property type="nucleotide sequence ID" value="NZ_BAAAOF010000002.1"/>
</dbReference>
<gene>
    <name evidence="2" type="ORF">GCM10009775_10180</name>
</gene>
<dbReference type="Proteomes" id="UP001501343">
    <property type="component" value="Unassembled WGS sequence"/>
</dbReference>
<dbReference type="InterPro" id="IPR006195">
    <property type="entry name" value="aa-tRNA-synth_II"/>
</dbReference>
<evidence type="ECO:0000313" key="2">
    <source>
        <dbReference type="EMBL" id="GAA1919563.1"/>
    </source>
</evidence>
<organism evidence="2 3">
    <name type="scientific">Microbacterium aoyamense</name>
    <dbReference type="NCBI Taxonomy" id="344166"/>
    <lineage>
        <taxon>Bacteria</taxon>
        <taxon>Bacillati</taxon>
        <taxon>Actinomycetota</taxon>
        <taxon>Actinomycetes</taxon>
        <taxon>Micrococcales</taxon>
        <taxon>Microbacteriaceae</taxon>
        <taxon>Microbacterium</taxon>
    </lineage>
</organism>
<sequence length="314" mass="34627">MTDTDDATALASERRAFREQLIDNGWFLTSSSTALPGQGPSAVAAYDGVARVLARLAREAFPAEITPVRFPPVFSAHMLEQTDYVASFPQLLGTISSFLGDQKDFRRLIEVYDEGGDWQGQLAPTGLALTSAACHPIYAWLEDSVVDHGKIYELTGDCFRHEPSEDPMRFVTFRMREYVRLGTEEQAKAHRAQWLEIAQALFEELDIPVEVVPANDPFFGRGGVVLARNQLEAQAKFELVTEIYSGTETAIASANYHDTHFGDEFALTLPDGGVAHSACSAYGMDRIVLALASRHGFDPAAWPNRVRKALGLEE</sequence>
<evidence type="ECO:0000259" key="1">
    <source>
        <dbReference type="PROSITE" id="PS50862"/>
    </source>
</evidence>
<reference evidence="3" key="1">
    <citation type="journal article" date="2019" name="Int. J. Syst. Evol. Microbiol.">
        <title>The Global Catalogue of Microorganisms (GCM) 10K type strain sequencing project: providing services to taxonomists for standard genome sequencing and annotation.</title>
        <authorList>
            <consortium name="The Broad Institute Genomics Platform"/>
            <consortium name="The Broad Institute Genome Sequencing Center for Infectious Disease"/>
            <person name="Wu L."/>
            <person name="Ma J."/>
        </authorList>
    </citation>
    <scope>NUCLEOTIDE SEQUENCE [LARGE SCALE GENOMIC DNA]</scope>
    <source>
        <strain evidence="3">JCM 14900</strain>
    </source>
</reference>
<comment type="caution">
    <text evidence="2">The sequence shown here is derived from an EMBL/GenBank/DDBJ whole genome shotgun (WGS) entry which is preliminary data.</text>
</comment>
<dbReference type="EMBL" id="BAAAOF010000002">
    <property type="protein sequence ID" value="GAA1919563.1"/>
    <property type="molecule type" value="Genomic_DNA"/>
</dbReference>
<accession>A0ABP5APV0</accession>
<name>A0ABP5APV0_9MICO</name>
<keyword evidence="2" id="KW-0436">Ligase</keyword>
<dbReference type="SUPFAM" id="SSF55681">
    <property type="entry name" value="Class II aaRS and biotin synthetases"/>
    <property type="match status" value="1"/>
</dbReference>